<evidence type="ECO:0000256" key="1">
    <source>
        <dbReference type="SAM" id="Phobius"/>
    </source>
</evidence>
<feature type="transmembrane region" description="Helical" evidence="1">
    <location>
        <begin position="92"/>
        <end position="111"/>
    </location>
</feature>
<evidence type="ECO:0000313" key="2">
    <source>
        <dbReference type="EMBL" id="KAJ6380557.1"/>
    </source>
</evidence>
<reference evidence="2" key="1">
    <citation type="submission" date="2022-10" db="EMBL/GenBank/DDBJ databases">
        <authorList>
            <person name="Hyden B.L."/>
            <person name="Feng K."/>
            <person name="Yates T."/>
            <person name="Jawdy S."/>
            <person name="Smart L.B."/>
            <person name="Muchero W."/>
        </authorList>
    </citation>
    <scope>NUCLEOTIDE SEQUENCE</scope>
    <source>
        <tissue evidence="2">Shoot tip</tissue>
    </source>
</reference>
<sequence length="120" mass="13464">MASRGKLLQMKPIMMVLQMTVVGRGNESNSWRARWGWPSWQSLLKRERIDGVLRDGLGGGEIVKRETFWVLLEGSWDGVESGIGSDDDEVEAMAMDCLCLVVVVLVFWLAVEALSFQGKF</sequence>
<protein>
    <recommendedName>
        <fullName evidence="4">Transmembrane protein</fullName>
    </recommendedName>
</protein>
<proteinExistence type="predicted"/>
<dbReference type="Proteomes" id="UP001141253">
    <property type="component" value="Chromosome 6"/>
</dbReference>
<comment type="caution">
    <text evidence="2">The sequence shown here is derived from an EMBL/GenBank/DDBJ whole genome shotgun (WGS) entry which is preliminary data.</text>
</comment>
<organism evidence="2 3">
    <name type="scientific">Salix suchowensis</name>
    <dbReference type="NCBI Taxonomy" id="1278906"/>
    <lineage>
        <taxon>Eukaryota</taxon>
        <taxon>Viridiplantae</taxon>
        <taxon>Streptophyta</taxon>
        <taxon>Embryophyta</taxon>
        <taxon>Tracheophyta</taxon>
        <taxon>Spermatophyta</taxon>
        <taxon>Magnoliopsida</taxon>
        <taxon>eudicotyledons</taxon>
        <taxon>Gunneridae</taxon>
        <taxon>Pentapetalae</taxon>
        <taxon>rosids</taxon>
        <taxon>fabids</taxon>
        <taxon>Malpighiales</taxon>
        <taxon>Salicaceae</taxon>
        <taxon>Saliceae</taxon>
        <taxon>Salix</taxon>
    </lineage>
</organism>
<gene>
    <name evidence="2" type="ORF">OIU77_029451</name>
</gene>
<name>A0ABQ9B8M0_9ROSI</name>
<evidence type="ECO:0000313" key="3">
    <source>
        <dbReference type="Proteomes" id="UP001141253"/>
    </source>
</evidence>
<evidence type="ECO:0008006" key="4">
    <source>
        <dbReference type="Google" id="ProtNLM"/>
    </source>
</evidence>
<keyword evidence="1" id="KW-1133">Transmembrane helix</keyword>
<reference evidence="2" key="2">
    <citation type="journal article" date="2023" name="Int. J. Mol. Sci.">
        <title>De Novo Assembly and Annotation of 11 Diverse Shrub Willow (Salix) Genomes Reveals Novel Gene Organization in Sex-Linked Regions.</title>
        <authorList>
            <person name="Hyden B."/>
            <person name="Feng K."/>
            <person name="Yates T.B."/>
            <person name="Jawdy S."/>
            <person name="Cereghino C."/>
            <person name="Smart L.B."/>
            <person name="Muchero W."/>
        </authorList>
    </citation>
    <scope>NUCLEOTIDE SEQUENCE</scope>
    <source>
        <tissue evidence="2">Shoot tip</tissue>
    </source>
</reference>
<accession>A0ABQ9B8M0</accession>
<keyword evidence="1" id="KW-0812">Transmembrane</keyword>
<keyword evidence="1" id="KW-0472">Membrane</keyword>
<keyword evidence="3" id="KW-1185">Reference proteome</keyword>
<dbReference type="EMBL" id="JAPFFI010000009">
    <property type="protein sequence ID" value="KAJ6380557.1"/>
    <property type="molecule type" value="Genomic_DNA"/>
</dbReference>